<accession>A0A9W9APQ6</accession>
<keyword evidence="2" id="KW-1133">Transmembrane helix</keyword>
<feature type="compositionally biased region" description="Low complexity" evidence="1">
    <location>
        <begin position="304"/>
        <end position="326"/>
    </location>
</feature>
<feature type="compositionally biased region" description="Polar residues" evidence="1">
    <location>
        <begin position="270"/>
        <end position="282"/>
    </location>
</feature>
<feature type="region of interest" description="Disordered" evidence="1">
    <location>
        <begin position="268"/>
        <end position="352"/>
    </location>
</feature>
<proteinExistence type="predicted"/>
<feature type="compositionally biased region" description="Low complexity" evidence="1">
    <location>
        <begin position="188"/>
        <end position="211"/>
    </location>
</feature>
<protein>
    <submittedName>
        <fullName evidence="3">Uncharacterized protein</fullName>
    </submittedName>
</protein>
<evidence type="ECO:0000256" key="2">
    <source>
        <dbReference type="SAM" id="Phobius"/>
    </source>
</evidence>
<organism evidence="3 4">
    <name type="scientific">Lentinula aciculospora</name>
    <dbReference type="NCBI Taxonomy" id="153920"/>
    <lineage>
        <taxon>Eukaryota</taxon>
        <taxon>Fungi</taxon>
        <taxon>Dikarya</taxon>
        <taxon>Basidiomycota</taxon>
        <taxon>Agaricomycotina</taxon>
        <taxon>Agaricomycetes</taxon>
        <taxon>Agaricomycetidae</taxon>
        <taxon>Agaricales</taxon>
        <taxon>Marasmiineae</taxon>
        <taxon>Omphalotaceae</taxon>
        <taxon>Lentinula</taxon>
    </lineage>
</organism>
<gene>
    <name evidence="3" type="ORF">J3R30DRAFT_845604</name>
</gene>
<dbReference type="AlphaFoldDB" id="A0A9W9APQ6"/>
<feature type="compositionally biased region" description="Polar residues" evidence="1">
    <location>
        <begin position="327"/>
        <end position="338"/>
    </location>
</feature>
<feature type="region of interest" description="Disordered" evidence="1">
    <location>
        <begin position="180"/>
        <end position="214"/>
    </location>
</feature>
<keyword evidence="4" id="KW-1185">Reference proteome</keyword>
<comment type="caution">
    <text evidence="3">The sequence shown here is derived from an EMBL/GenBank/DDBJ whole genome shotgun (WGS) entry which is preliminary data.</text>
</comment>
<evidence type="ECO:0000256" key="1">
    <source>
        <dbReference type="SAM" id="MobiDB-lite"/>
    </source>
</evidence>
<evidence type="ECO:0000313" key="4">
    <source>
        <dbReference type="Proteomes" id="UP001150266"/>
    </source>
</evidence>
<dbReference type="Proteomes" id="UP001150266">
    <property type="component" value="Unassembled WGS sequence"/>
</dbReference>
<dbReference type="OrthoDB" id="2526171at2759"/>
<feature type="transmembrane region" description="Helical" evidence="2">
    <location>
        <begin position="220"/>
        <end position="242"/>
    </location>
</feature>
<keyword evidence="2" id="KW-0812">Transmembrane</keyword>
<dbReference type="EMBL" id="JAOTPV010000002">
    <property type="protein sequence ID" value="KAJ4487766.1"/>
    <property type="molecule type" value="Genomic_DNA"/>
</dbReference>
<reference evidence="3" key="1">
    <citation type="submission" date="2022-08" db="EMBL/GenBank/DDBJ databases">
        <title>A Global Phylogenomic Analysis of the Shiitake Genus Lentinula.</title>
        <authorList>
            <consortium name="DOE Joint Genome Institute"/>
            <person name="Sierra-Patev S."/>
            <person name="Min B."/>
            <person name="Naranjo-Ortiz M."/>
            <person name="Looney B."/>
            <person name="Konkel Z."/>
            <person name="Slot J.C."/>
            <person name="Sakamoto Y."/>
            <person name="Steenwyk J.L."/>
            <person name="Rokas A."/>
            <person name="Carro J."/>
            <person name="Camarero S."/>
            <person name="Ferreira P."/>
            <person name="Molpeceres G."/>
            <person name="Ruiz-Duenas F.J."/>
            <person name="Serrano A."/>
            <person name="Henrissat B."/>
            <person name="Drula E."/>
            <person name="Hughes K.W."/>
            <person name="Mata J.L."/>
            <person name="Ishikawa N.K."/>
            <person name="Vargas-Isla R."/>
            <person name="Ushijima S."/>
            <person name="Smith C.A."/>
            <person name="Ahrendt S."/>
            <person name="Andreopoulos W."/>
            <person name="He G."/>
            <person name="Labutti K."/>
            <person name="Lipzen A."/>
            <person name="Ng V."/>
            <person name="Riley R."/>
            <person name="Sandor L."/>
            <person name="Barry K."/>
            <person name="Martinez A.T."/>
            <person name="Xiao Y."/>
            <person name="Gibbons J.G."/>
            <person name="Terashima K."/>
            <person name="Grigoriev I.V."/>
            <person name="Hibbett D.S."/>
        </authorList>
    </citation>
    <scope>NUCLEOTIDE SEQUENCE</scope>
    <source>
        <strain evidence="3">JLM2183</strain>
    </source>
</reference>
<name>A0A9W9APQ6_9AGAR</name>
<keyword evidence="2" id="KW-0472">Membrane</keyword>
<evidence type="ECO:0000313" key="3">
    <source>
        <dbReference type="EMBL" id="KAJ4487766.1"/>
    </source>
</evidence>
<sequence>MFSSGWLFSSRLFSDSTRLRTQSSRCRNVLIVLGTLLGFFGILVSGVNGQIDAPSCNASSNYQWSFNSLDQSPCVVASFLGQACDTQYSIPSINTNQHYGGPTTGPQDNPCQCSSVMYILLSACGACQGGSFITWSAYEQNCTRVYVPTFPANIPSDTKVPRWAYQNVTAEDNFNPTEAQAVGDAPESTGTVPPTGTTSVSTPSTTPTVSSQGKKTNAGAIAGGVVGGAIVVLLAVLALLYLRRRRRVRKERGVARAAIDVDDKPRPYPVSTSAVPESNETGTGFHASIPTMSIPSTAMRLYNPSDPSTFPLSTSPSLPHHSPQSSETGVTGYFSSAYHSVGPNRQPGLPEL</sequence>